<dbReference type="OrthoDB" id="273141at2759"/>
<comment type="similarity">
    <text evidence="1">Belongs to the NKAP family.</text>
</comment>
<feature type="region of interest" description="Disordered" evidence="3">
    <location>
        <begin position="1"/>
        <end position="26"/>
    </location>
</feature>
<proteinExistence type="inferred from homology"/>
<dbReference type="Proteomes" id="UP000692954">
    <property type="component" value="Unassembled WGS sequence"/>
</dbReference>
<gene>
    <name evidence="5" type="ORF">PSON_ATCC_30995.1.T0210257</name>
</gene>
<accession>A0A8S1LIZ3</accession>
<feature type="compositionally biased region" description="Low complexity" evidence="3">
    <location>
        <begin position="8"/>
        <end position="17"/>
    </location>
</feature>
<keyword evidence="2" id="KW-0175">Coiled coil</keyword>
<dbReference type="InterPro" id="IPR040466">
    <property type="entry name" value="NKAP"/>
</dbReference>
<evidence type="ECO:0000313" key="6">
    <source>
        <dbReference type="Proteomes" id="UP000692954"/>
    </source>
</evidence>
<keyword evidence="6" id="KW-1185">Reference proteome</keyword>
<evidence type="ECO:0000256" key="3">
    <source>
        <dbReference type="SAM" id="MobiDB-lite"/>
    </source>
</evidence>
<name>A0A8S1LIZ3_9CILI</name>
<dbReference type="EMBL" id="CAJJDN010000021">
    <property type="protein sequence ID" value="CAD8066285.1"/>
    <property type="molecule type" value="Genomic_DNA"/>
</dbReference>
<feature type="domain" description="NF-kappa-B-activating protein C-terminal" evidence="4">
    <location>
        <begin position="203"/>
        <end position="301"/>
    </location>
</feature>
<evidence type="ECO:0000313" key="5">
    <source>
        <dbReference type="EMBL" id="CAD8066285.1"/>
    </source>
</evidence>
<feature type="coiled-coil region" evidence="2">
    <location>
        <begin position="280"/>
        <end position="307"/>
    </location>
</feature>
<feature type="compositionally biased region" description="Acidic residues" evidence="3">
    <location>
        <begin position="138"/>
        <end position="163"/>
    </location>
</feature>
<evidence type="ECO:0000259" key="4">
    <source>
        <dbReference type="Pfam" id="PF06047"/>
    </source>
</evidence>
<dbReference type="GO" id="GO:0010468">
    <property type="term" value="P:regulation of gene expression"/>
    <property type="evidence" value="ECO:0007669"/>
    <property type="project" value="TreeGrafter"/>
</dbReference>
<dbReference type="Pfam" id="PF06047">
    <property type="entry name" value="Nkap_C"/>
    <property type="match status" value="1"/>
</dbReference>
<dbReference type="PANTHER" id="PTHR13087:SF0">
    <property type="entry name" value="NFKB ACTIVATING PROTEIN LIKE"/>
    <property type="match status" value="1"/>
</dbReference>
<reference evidence="5" key="1">
    <citation type="submission" date="2021-01" db="EMBL/GenBank/DDBJ databases">
        <authorList>
            <consortium name="Genoscope - CEA"/>
            <person name="William W."/>
        </authorList>
    </citation>
    <scope>NUCLEOTIDE SEQUENCE</scope>
</reference>
<evidence type="ECO:0000256" key="2">
    <source>
        <dbReference type="SAM" id="Coils"/>
    </source>
</evidence>
<dbReference type="AlphaFoldDB" id="A0A8S1LIZ3"/>
<dbReference type="InterPro" id="IPR009269">
    <property type="entry name" value="NKAP_C"/>
</dbReference>
<protein>
    <recommendedName>
        <fullName evidence="4">NF-kappa-B-activating protein C-terminal domain-containing protein</fullName>
    </recommendedName>
</protein>
<dbReference type="PANTHER" id="PTHR13087">
    <property type="entry name" value="NF-KAPPA B ACTIVATING PROTEIN"/>
    <property type="match status" value="1"/>
</dbReference>
<comment type="caution">
    <text evidence="5">The sequence shown here is derived from an EMBL/GenBank/DDBJ whole genome shotgun (WGS) entry which is preliminary data.</text>
</comment>
<dbReference type="GO" id="GO:0003682">
    <property type="term" value="F:chromatin binding"/>
    <property type="evidence" value="ECO:0007669"/>
    <property type="project" value="InterPro"/>
</dbReference>
<organism evidence="5 6">
    <name type="scientific">Paramecium sonneborni</name>
    <dbReference type="NCBI Taxonomy" id="65129"/>
    <lineage>
        <taxon>Eukaryota</taxon>
        <taxon>Sar</taxon>
        <taxon>Alveolata</taxon>
        <taxon>Ciliophora</taxon>
        <taxon>Intramacronucleata</taxon>
        <taxon>Oligohymenophorea</taxon>
        <taxon>Peniculida</taxon>
        <taxon>Parameciidae</taxon>
        <taxon>Paramecium</taxon>
    </lineage>
</organism>
<feature type="region of interest" description="Disordered" evidence="3">
    <location>
        <begin position="138"/>
        <end position="164"/>
    </location>
</feature>
<sequence>MKKKQQKRSSSSSSSTSRSREDEVKNYRSKVSYQEYLLQRKQRRESIKKSNIWQFNSDSEEVRKDLEIMKEQRRQQRFIIEEQMKQEEDKLRRAKLDAIMKGEHLQKVLPSKSQEREQQSQQKEIVIQEEVLNQQDEIDQEQDQDQEQDEEEQYYSETDSDDSFAEKVRKLNEEMQKKKEENDKSCQIGPMPLLFDKNLQHRTNYGSQLLPGEGAAIAYYIQSGKRIPRRGEVGLTSEDIEKYEGLGYVMSGNKHRKMNAVRQRKEMQILNAEQGKALMIFNYEQKVKREKQIIDQLQKQLKLKQTNQASQ</sequence>
<dbReference type="GO" id="GO:0005634">
    <property type="term" value="C:nucleus"/>
    <property type="evidence" value="ECO:0007669"/>
    <property type="project" value="TreeGrafter"/>
</dbReference>
<evidence type="ECO:0000256" key="1">
    <source>
        <dbReference type="ARBA" id="ARBA00009313"/>
    </source>
</evidence>